<keyword evidence="1" id="KW-0472">Membrane</keyword>
<evidence type="ECO:0000313" key="3">
    <source>
        <dbReference type="Proteomes" id="UP000016935"/>
    </source>
</evidence>
<dbReference type="HOGENOM" id="CLU_082501_0_0_1"/>
<keyword evidence="3" id="KW-1185">Reference proteome</keyword>
<dbReference type="OrthoDB" id="3597048at2759"/>
<keyword evidence="1" id="KW-0812">Transmembrane</keyword>
<sequence length="246" mass="27602">MGIPQQLRLPRPAFKTSPSSPAAPWWPLFASCFLLSALSIANLGLINSMVGWLLKQKHNVHTYQIDWPGNTTPLNVEPKHLWADQGHESNGVAGYGFFLGIFGMVTAWRMRSAQGQRVRSLTALVVLLSLAVLFTLSAFIFVFVVTYQTAGQSIREPVASNTVGMNYPEFHWTPETWFKAVLDLPLADPAVRKDMDHKVTNMVAWRWMLLVIFIADVIAFSMATMAWLRQRRGVVARTDSANDVEK</sequence>
<feature type="transmembrane region" description="Helical" evidence="1">
    <location>
        <begin position="204"/>
        <end position="228"/>
    </location>
</feature>
<evidence type="ECO:0000313" key="2">
    <source>
        <dbReference type="EMBL" id="EOA83346.1"/>
    </source>
</evidence>
<accession>R0IDX3</accession>
<name>R0IDX3_EXST2</name>
<dbReference type="eggNOG" id="ENOG502STMW">
    <property type="taxonomic scope" value="Eukaryota"/>
</dbReference>
<reference evidence="2 3" key="1">
    <citation type="journal article" date="2012" name="PLoS Pathog.">
        <title>Diverse lifestyles and strategies of plant pathogenesis encoded in the genomes of eighteen Dothideomycetes fungi.</title>
        <authorList>
            <person name="Ohm R.A."/>
            <person name="Feau N."/>
            <person name="Henrissat B."/>
            <person name="Schoch C.L."/>
            <person name="Horwitz B.A."/>
            <person name="Barry K.W."/>
            <person name="Condon B.J."/>
            <person name="Copeland A.C."/>
            <person name="Dhillon B."/>
            <person name="Glaser F."/>
            <person name="Hesse C.N."/>
            <person name="Kosti I."/>
            <person name="LaButti K."/>
            <person name="Lindquist E.A."/>
            <person name="Lucas S."/>
            <person name="Salamov A.A."/>
            <person name="Bradshaw R.E."/>
            <person name="Ciuffetti L."/>
            <person name="Hamelin R.C."/>
            <person name="Kema G.H.J."/>
            <person name="Lawrence C."/>
            <person name="Scott J.A."/>
            <person name="Spatafora J.W."/>
            <person name="Turgeon B.G."/>
            <person name="de Wit P.J.G.M."/>
            <person name="Zhong S."/>
            <person name="Goodwin S.B."/>
            <person name="Grigoriev I.V."/>
        </authorList>
    </citation>
    <scope>NUCLEOTIDE SEQUENCE [LARGE SCALE GENOMIC DNA]</scope>
    <source>
        <strain evidence="3">28A</strain>
    </source>
</reference>
<dbReference type="GeneID" id="19399231"/>
<feature type="transmembrane region" description="Helical" evidence="1">
    <location>
        <begin position="92"/>
        <end position="109"/>
    </location>
</feature>
<feature type="transmembrane region" description="Helical" evidence="1">
    <location>
        <begin position="25"/>
        <end position="46"/>
    </location>
</feature>
<dbReference type="AlphaFoldDB" id="R0IDX3"/>
<protein>
    <submittedName>
        <fullName evidence="2">Uncharacterized protein</fullName>
    </submittedName>
</protein>
<proteinExistence type="predicted"/>
<dbReference type="RefSeq" id="XP_008029087.1">
    <property type="nucleotide sequence ID" value="XM_008030896.1"/>
</dbReference>
<gene>
    <name evidence="2" type="ORF">SETTUDRAFT_164768</name>
</gene>
<keyword evidence="1" id="KW-1133">Transmembrane helix</keyword>
<reference evidence="2 3" key="2">
    <citation type="journal article" date="2013" name="PLoS Genet.">
        <title>Comparative genome structure, secondary metabolite, and effector coding capacity across Cochliobolus pathogens.</title>
        <authorList>
            <person name="Condon B.J."/>
            <person name="Leng Y."/>
            <person name="Wu D."/>
            <person name="Bushley K.E."/>
            <person name="Ohm R.A."/>
            <person name="Otillar R."/>
            <person name="Martin J."/>
            <person name="Schackwitz W."/>
            <person name="Grimwood J."/>
            <person name="MohdZainudin N."/>
            <person name="Xue C."/>
            <person name="Wang R."/>
            <person name="Manning V.A."/>
            <person name="Dhillon B."/>
            <person name="Tu Z.J."/>
            <person name="Steffenson B.J."/>
            <person name="Salamov A."/>
            <person name="Sun H."/>
            <person name="Lowry S."/>
            <person name="LaButti K."/>
            <person name="Han J."/>
            <person name="Copeland A."/>
            <person name="Lindquist E."/>
            <person name="Barry K."/>
            <person name="Schmutz J."/>
            <person name="Baker S.E."/>
            <person name="Ciuffetti L.M."/>
            <person name="Grigoriev I.V."/>
            <person name="Zhong S."/>
            <person name="Turgeon B.G."/>
        </authorList>
    </citation>
    <scope>NUCLEOTIDE SEQUENCE [LARGE SCALE GENOMIC DNA]</scope>
    <source>
        <strain evidence="3">28A</strain>
    </source>
</reference>
<feature type="transmembrane region" description="Helical" evidence="1">
    <location>
        <begin position="121"/>
        <end position="147"/>
    </location>
</feature>
<organism evidence="2 3">
    <name type="scientific">Exserohilum turcicum (strain 28A)</name>
    <name type="common">Northern leaf blight fungus</name>
    <name type="synonym">Setosphaeria turcica</name>
    <dbReference type="NCBI Taxonomy" id="671987"/>
    <lineage>
        <taxon>Eukaryota</taxon>
        <taxon>Fungi</taxon>
        <taxon>Dikarya</taxon>
        <taxon>Ascomycota</taxon>
        <taxon>Pezizomycotina</taxon>
        <taxon>Dothideomycetes</taxon>
        <taxon>Pleosporomycetidae</taxon>
        <taxon>Pleosporales</taxon>
        <taxon>Pleosporineae</taxon>
        <taxon>Pleosporaceae</taxon>
        <taxon>Exserohilum</taxon>
    </lineage>
</organism>
<evidence type="ECO:0000256" key="1">
    <source>
        <dbReference type="SAM" id="Phobius"/>
    </source>
</evidence>
<dbReference type="Proteomes" id="UP000016935">
    <property type="component" value="Unassembled WGS sequence"/>
</dbReference>
<dbReference type="EMBL" id="KB908833">
    <property type="protein sequence ID" value="EOA83346.1"/>
    <property type="molecule type" value="Genomic_DNA"/>
</dbReference>